<evidence type="ECO:0000256" key="2">
    <source>
        <dbReference type="ARBA" id="ARBA00005254"/>
    </source>
</evidence>
<dbReference type="eggNOG" id="COG1024">
    <property type="taxonomic scope" value="Bacteria"/>
</dbReference>
<dbReference type="InterPro" id="IPR014748">
    <property type="entry name" value="Enoyl-CoA_hydra_C"/>
</dbReference>
<dbReference type="STRING" id="882082.SaccyDRAFT_3006"/>
<proteinExistence type="inferred from homology"/>
<gene>
    <name evidence="6" type="ORF">SaccyDRAFT_3006</name>
</gene>
<dbReference type="Pfam" id="PF00378">
    <property type="entry name" value="ECH_1"/>
    <property type="match status" value="1"/>
</dbReference>
<dbReference type="HOGENOM" id="CLU_009834_7_0_11"/>
<comment type="pathway">
    <text evidence="1">Lipid metabolism; fatty acid beta-oxidation.</text>
</comment>
<evidence type="ECO:0000256" key="4">
    <source>
        <dbReference type="ARBA" id="ARBA00023098"/>
    </source>
</evidence>
<dbReference type="AlphaFoldDB" id="H5XJT2"/>
<dbReference type="FunFam" id="1.10.12.10:FF:000004">
    <property type="entry name" value="Delta3,5-delta2,4-dienoyl-CoA isomerase"/>
    <property type="match status" value="1"/>
</dbReference>
<dbReference type="FunFam" id="3.90.226.10:FF:000077">
    <property type="entry name" value="Putative enoyl-CoA hydratase echA21"/>
    <property type="match status" value="1"/>
</dbReference>
<keyword evidence="5" id="KW-0413">Isomerase</keyword>
<reference evidence="6 7" key="1">
    <citation type="submission" date="2011-11" db="EMBL/GenBank/DDBJ databases">
        <title>The Noncontiguous Finished sequence of Saccharomonospora cyanea NA-134.</title>
        <authorList>
            <consortium name="US DOE Joint Genome Institute"/>
            <person name="Lucas S."/>
            <person name="Han J."/>
            <person name="Lapidus A."/>
            <person name="Cheng J.-F."/>
            <person name="Goodwin L."/>
            <person name="Pitluck S."/>
            <person name="Peters L."/>
            <person name="Ovchinnikova G."/>
            <person name="Lu M."/>
            <person name="Detter J.C."/>
            <person name="Han C."/>
            <person name="Tapia R."/>
            <person name="Land M."/>
            <person name="Hauser L."/>
            <person name="Kyrpides N."/>
            <person name="Ivanova N."/>
            <person name="Pagani I."/>
            <person name="Brambilla E.-M."/>
            <person name="Klenk H.-P."/>
            <person name="Woyke T."/>
        </authorList>
    </citation>
    <scope>NUCLEOTIDE SEQUENCE [LARGE SCALE GENOMIC DNA]</scope>
    <source>
        <strain evidence="6 7">NA-134</strain>
    </source>
</reference>
<dbReference type="NCBIfam" id="NF004794">
    <property type="entry name" value="PRK06142.1"/>
    <property type="match status" value="1"/>
</dbReference>
<dbReference type="SUPFAM" id="SSF52096">
    <property type="entry name" value="ClpP/crotonase"/>
    <property type="match status" value="1"/>
</dbReference>
<evidence type="ECO:0000256" key="3">
    <source>
        <dbReference type="ARBA" id="ARBA00022832"/>
    </source>
</evidence>
<evidence type="ECO:0000256" key="5">
    <source>
        <dbReference type="ARBA" id="ARBA00023235"/>
    </source>
</evidence>
<dbReference type="CDD" id="cd06558">
    <property type="entry name" value="crotonase-like"/>
    <property type="match status" value="1"/>
</dbReference>
<dbReference type="UniPathway" id="UPA00659"/>
<dbReference type="PANTHER" id="PTHR43149:SF1">
    <property type="entry name" value="DELTA(3,5)-DELTA(2,4)-DIENOYL-COA ISOMERASE, MITOCHONDRIAL"/>
    <property type="match status" value="1"/>
</dbReference>
<sequence>MSGSEPNNPTGEYVSLSVERGGHVAEVTLLGPGKGNAMGPDFWRELPLAFAELDTDPDVRAIVLTGSGRNFSYGLDLAAMLPSWAGYLSGDALARPRREFLDEIRRMQDSITAVARTRKPVIAAVSGWCIGGGVDLVAAADIRLASADARFSVREVRVAIVADMGSLQRLASIIGEGHLRELAFTGKDIDAARAEKIGLVNDVHPDRDATLEAARSMAADIAANPPLVVQGAKDVLSVNTEQRIDAGLRYVATWNAAFLPSHDLNEAVQAFLQRREPEFRGE</sequence>
<dbReference type="GO" id="GO:0016853">
    <property type="term" value="F:isomerase activity"/>
    <property type="evidence" value="ECO:0007669"/>
    <property type="project" value="UniProtKB-KW"/>
</dbReference>
<keyword evidence="4" id="KW-0443">Lipid metabolism</keyword>
<organism evidence="6 7">
    <name type="scientific">Saccharomonospora cyanea NA-134</name>
    <dbReference type="NCBI Taxonomy" id="882082"/>
    <lineage>
        <taxon>Bacteria</taxon>
        <taxon>Bacillati</taxon>
        <taxon>Actinomycetota</taxon>
        <taxon>Actinomycetes</taxon>
        <taxon>Pseudonocardiales</taxon>
        <taxon>Pseudonocardiaceae</taxon>
        <taxon>Saccharomonospora</taxon>
    </lineage>
</organism>
<dbReference type="InterPro" id="IPR001753">
    <property type="entry name" value="Enoyl-CoA_hydra/iso"/>
</dbReference>
<evidence type="ECO:0000313" key="6">
    <source>
        <dbReference type="EMBL" id="EHR61847.1"/>
    </source>
</evidence>
<keyword evidence="3" id="KW-0276">Fatty acid metabolism</keyword>
<accession>H5XJT2</accession>
<dbReference type="Gene3D" id="3.90.226.10">
    <property type="entry name" value="2-enoyl-CoA Hydratase, Chain A, domain 1"/>
    <property type="match status" value="1"/>
</dbReference>
<name>H5XJT2_9PSEU</name>
<dbReference type="GO" id="GO:0006635">
    <property type="term" value="P:fatty acid beta-oxidation"/>
    <property type="evidence" value="ECO:0007669"/>
    <property type="project" value="UniProtKB-UniPathway"/>
</dbReference>
<comment type="similarity">
    <text evidence="2">Belongs to the enoyl-CoA hydratase/isomerase family.</text>
</comment>
<dbReference type="InterPro" id="IPR029045">
    <property type="entry name" value="ClpP/crotonase-like_dom_sf"/>
</dbReference>
<keyword evidence="7" id="KW-1185">Reference proteome</keyword>
<protein>
    <submittedName>
        <fullName evidence="6">Enoyl-CoA hydratase/carnithine racemase</fullName>
    </submittedName>
</protein>
<dbReference type="Proteomes" id="UP000002791">
    <property type="component" value="Chromosome"/>
</dbReference>
<dbReference type="PANTHER" id="PTHR43149">
    <property type="entry name" value="ENOYL-COA HYDRATASE"/>
    <property type="match status" value="1"/>
</dbReference>
<dbReference type="OrthoDB" id="4608673at2"/>
<dbReference type="Gene3D" id="1.10.12.10">
    <property type="entry name" value="Lyase 2-enoyl-coa Hydratase, Chain A, domain 2"/>
    <property type="match status" value="1"/>
</dbReference>
<dbReference type="InterPro" id="IPR045002">
    <property type="entry name" value="Ech1-like"/>
</dbReference>
<evidence type="ECO:0000313" key="7">
    <source>
        <dbReference type="Proteomes" id="UP000002791"/>
    </source>
</evidence>
<evidence type="ECO:0000256" key="1">
    <source>
        <dbReference type="ARBA" id="ARBA00005005"/>
    </source>
</evidence>
<dbReference type="EMBL" id="CM001440">
    <property type="protein sequence ID" value="EHR61847.1"/>
    <property type="molecule type" value="Genomic_DNA"/>
</dbReference>
<dbReference type="RefSeq" id="WP_005457225.1">
    <property type="nucleotide sequence ID" value="NZ_CM001440.1"/>
</dbReference>